<reference evidence="10 11" key="1">
    <citation type="submission" date="2023-05" db="EMBL/GenBank/DDBJ databases">
        <title>Rombocin, a short stable natural nisin variant, displays selective antimicrobial activity against Listeria monocytogenes and employs dual mode of action to kill target bacterial strains.</title>
        <authorList>
            <person name="Wambui J."/>
            <person name="Stephan R."/>
            <person name="Kuipers O.P."/>
        </authorList>
    </citation>
    <scope>NUCLEOTIDE SEQUENCE [LARGE SCALE GENOMIC DNA]</scope>
    <source>
        <strain evidence="10 11">RC002</strain>
    </source>
</reference>
<evidence type="ECO:0000256" key="5">
    <source>
        <dbReference type="ARBA" id="ARBA00023235"/>
    </source>
</evidence>
<evidence type="ECO:0000313" key="11">
    <source>
        <dbReference type="Proteomes" id="UP001301012"/>
    </source>
</evidence>
<comment type="similarity">
    <text evidence="2 7 8">Belongs to the GPI family.</text>
</comment>
<feature type="domain" description="BTB" evidence="9">
    <location>
        <begin position="73"/>
        <end position="141"/>
    </location>
</feature>
<dbReference type="InterPro" id="IPR001672">
    <property type="entry name" value="G6P_Isomerase"/>
</dbReference>
<feature type="active site" evidence="7">
    <location>
        <position position="425"/>
    </location>
</feature>
<dbReference type="InterPro" id="IPR046348">
    <property type="entry name" value="SIS_dom_sf"/>
</dbReference>
<evidence type="ECO:0000256" key="8">
    <source>
        <dbReference type="RuleBase" id="RU000612"/>
    </source>
</evidence>
<dbReference type="Pfam" id="PF00342">
    <property type="entry name" value="PGI"/>
    <property type="match status" value="1"/>
</dbReference>
<comment type="function">
    <text evidence="7">Catalyzes the reversible isomerization of glucose-6-phosphate to fructose-6-phosphate.</text>
</comment>
<comment type="pathway">
    <text evidence="7">Carbohydrate biosynthesis; gluconeogenesis.</text>
</comment>
<dbReference type="InterPro" id="IPR035476">
    <property type="entry name" value="SIS_PGI_1"/>
</dbReference>
<dbReference type="RefSeq" id="WP_284132539.1">
    <property type="nucleotide sequence ID" value="NZ_JASKYM010000003.1"/>
</dbReference>
<protein>
    <recommendedName>
        <fullName evidence="7">Glucose-6-phosphate isomerase</fullName>
        <shortName evidence="7">GPI</shortName>
        <ecNumber evidence="7">5.3.1.9</ecNumber>
    </recommendedName>
    <alternativeName>
        <fullName evidence="7">Phosphoglucose isomerase</fullName>
        <shortName evidence="7">PGI</shortName>
    </alternativeName>
    <alternativeName>
        <fullName evidence="7">Phosphohexose isomerase</fullName>
        <shortName evidence="7">PHI</shortName>
    </alternativeName>
</protein>
<keyword evidence="11" id="KW-1185">Reference proteome</keyword>
<dbReference type="Proteomes" id="UP001301012">
    <property type="component" value="Unassembled WGS sequence"/>
</dbReference>
<dbReference type="GO" id="GO:0004347">
    <property type="term" value="F:glucose-6-phosphate isomerase activity"/>
    <property type="evidence" value="ECO:0007669"/>
    <property type="project" value="UniProtKB-EC"/>
</dbReference>
<dbReference type="InterPro" id="IPR035482">
    <property type="entry name" value="SIS_PGI_2"/>
</dbReference>
<dbReference type="HAMAP" id="MF_00473">
    <property type="entry name" value="G6P_isomerase"/>
    <property type="match status" value="1"/>
</dbReference>
<dbReference type="EMBL" id="JASKYM010000003">
    <property type="protein sequence ID" value="MDK2563592.1"/>
    <property type="molecule type" value="Genomic_DNA"/>
</dbReference>
<evidence type="ECO:0000256" key="7">
    <source>
        <dbReference type="HAMAP-Rule" id="MF_00473"/>
    </source>
</evidence>
<evidence type="ECO:0000259" key="9">
    <source>
        <dbReference type="PROSITE" id="PS50097"/>
    </source>
</evidence>
<evidence type="ECO:0000256" key="4">
    <source>
        <dbReference type="ARBA" id="ARBA00023152"/>
    </source>
</evidence>
<dbReference type="PRINTS" id="PR00662">
    <property type="entry name" value="G6PISOMERASE"/>
</dbReference>
<dbReference type="PROSITE" id="PS50097">
    <property type="entry name" value="BTB"/>
    <property type="match status" value="1"/>
</dbReference>
<comment type="catalytic activity">
    <reaction evidence="6 7 8">
        <text>alpha-D-glucose 6-phosphate = beta-D-fructose 6-phosphate</text>
        <dbReference type="Rhea" id="RHEA:11816"/>
        <dbReference type="ChEBI" id="CHEBI:57634"/>
        <dbReference type="ChEBI" id="CHEBI:58225"/>
        <dbReference type="EC" id="5.3.1.9"/>
    </reaction>
</comment>
<proteinExistence type="inferred from homology"/>
<keyword evidence="5 7" id="KW-0413">Isomerase</keyword>
<evidence type="ECO:0000256" key="3">
    <source>
        <dbReference type="ARBA" id="ARBA00022432"/>
    </source>
</evidence>
<keyword evidence="4 7" id="KW-0324">Glycolysis</keyword>
<evidence type="ECO:0000256" key="6">
    <source>
        <dbReference type="ARBA" id="ARBA00029321"/>
    </source>
</evidence>
<name>A0ABT7E9K5_9FIRM</name>
<evidence type="ECO:0000256" key="1">
    <source>
        <dbReference type="ARBA" id="ARBA00004926"/>
    </source>
</evidence>
<dbReference type="PANTHER" id="PTHR11469:SF1">
    <property type="entry name" value="GLUCOSE-6-PHOSPHATE ISOMERASE"/>
    <property type="match status" value="1"/>
</dbReference>
<dbReference type="PROSITE" id="PS00174">
    <property type="entry name" value="P_GLUCOSE_ISOMERASE_2"/>
    <property type="match status" value="1"/>
</dbReference>
<comment type="caution">
    <text evidence="7">Lacks conserved residue(s) required for the propagation of feature annotation.</text>
</comment>
<dbReference type="PROSITE" id="PS00765">
    <property type="entry name" value="P_GLUCOSE_ISOMERASE_1"/>
    <property type="match status" value="1"/>
</dbReference>
<evidence type="ECO:0000313" key="10">
    <source>
        <dbReference type="EMBL" id="MDK2563592.1"/>
    </source>
</evidence>
<comment type="pathway">
    <text evidence="1 7 8">Carbohydrate degradation; glycolysis; D-glyceraldehyde 3-phosphate and glycerone phosphate from D-glucose: step 2/4.</text>
</comment>
<dbReference type="SUPFAM" id="SSF53697">
    <property type="entry name" value="SIS domain"/>
    <property type="match status" value="1"/>
</dbReference>
<dbReference type="InterPro" id="IPR018189">
    <property type="entry name" value="Phosphoglucose_isomerase_CS"/>
</dbReference>
<accession>A0ABT7E9K5</accession>
<comment type="caution">
    <text evidence="10">The sequence shown here is derived from an EMBL/GenBank/DDBJ whole genome shotgun (WGS) entry which is preliminary data.</text>
</comment>
<dbReference type="InterPro" id="IPR000210">
    <property type="entry name" value="BTB/POZ_dom"/>
</dbReference>
<dbReference type="CDD" id="cd05015">
    <property type="entry name" value="SIS_PGI_1"/>
    <property type="match status" value="1"/>
</dbReference>
<comment type="subcellular location">
    <subcellularLocation>
        <location evidence="7">Cytoplasm</location>
    </subcellularLocation>
</comment>
<dbReference type="EC" id="5.3.1.9" evidence="7"/>
<dbReference type="PANTHER" id="PTHR11469">
    <property type="entry name" value="GLUCOSE-6-PHOSPHATE ISOMERASE"/>
    <property type="match status" value="1"/>
</dbReference>
<gene>
    <name evidence="7" type="primary">pgi</name>
    <name evidence="10" type="ORF">QOZ84_08520</name>
</gene>
<organism evidence="10 11">
    <name type="scientific">Romboutsia sedimentorum</name>
    <dbReference type="NCBI Taxonomy" id="1368474"/>
    <lineage>
        <taxon>Bacteria</taxon>
        <taxon>Bacillati</taxon>
        <taxon>Bacillota</taxon>
        <taxon>Clostridia</taxon>
        <taxon>Peptostreptococcales</taxon>
        <taxon>Peptostreptococcaceae</taxon>
        <taxon>Romboutsia</taxon>
    </lineage>
</organism>
<dbReference type="CDD" id="cd05016">
    <property type="entry name" value="SIS_PGI_2"/>
    <property type="match status" value="1"/>
</dbReference>
<evidence type="ECO:0000256" key="2">
    <source>
        <dbReference type="ARBA" id="ARBA00006604"/>
    </source>
</evidence>
<dbReference type="NCBIfam" id="NF010697">
    <property type="entry name" value="PRK14097.1"/>
    <property type="match status" value="1"/>
</dbReference>
<dbReference type="Gene3D" id="3.40.50.10490">
    <property type="entry name" value="Glucose-6-phosphate isomerase like protein, domain 1"/>
    <property type="match status" value="3"/>
</dbReference>
<dbReference type="PROSITE" id="PS51463">
    <property type="entry name" value="P_GLUCOSE_ISOMERASE_3"/>
    <property type="match status" value="1"/>
</dbReference>
<keyword evidence="3 7" id="KW-0312">Gluconeogenesis</keyword>
<keyword evidence="7" id="KW-0963">Cytoplasm</keyword>
<feature type="active site" description="Proton donor" evidence="7">
    <location>
        <position position="290"/>
    </location>
</feature>
<sequence>MGTINFDYSNAIGFLNQHEIDSMQSYVDVAHKMVHEKTGLGNDFLGWVDLPNNYDKEEFARIKKCSEKIKSDSDVLLVIGIGGSYLGARAAIEMASHSFRNNLNKEDRKSPEIYYVGNNISSTYILDLLDVIKDKDVSINVISKSGTTTEPAIAFRIFKDFVEKKYGKEEASKRIYATTDAKKGALRVLADEEGYETFIIPDDVGGRFSVLTPVGLLPIACADLDIDAMMKGSQDACKNLAVSDLQSNHSYQYAVARNVLHRKGKDVELLVNYEPQLHYVGEWWKQLYGESEGKDNKGIFPAAVDFSTDLHSMGQYIQEGKRILFETVLNVQNSKRNITIEEADVDLDGLNYLAGKTVDFVNQKASQGTLLAHTDGQVPNLIVNIPQLDEYNFGYLVYFFEKSCAISGYLLGVNPFDQPGVEAYKKNMFALLGKPGFEKEKEELEKRLNS</sequence>